<evidence type="ECO:0000256" key="6">
    <source>
        <dbReference type="ARBA" id="ARBA00023310"/>
    </source>
</evidence>
<keyword evidence="8" id="KW-0378">Hydrolase</keyword>
<name>A0A174CCC5_9BACE</name>
<keyword evidence="4 7" id="KW-0406">Ion transport</keyword>
<dbReference type="HAMAP" id="MF_01416">
    <property type="entry name" value="ATP_synth_delta_bact"/>
    <property type="match status" value="1"/>
</dbReference>
<reference evidence="8 9" key="1">
    <citation type="submission" date="2015-09" db="EMBL/GenBank/DDBJ databases">
        <authorList>
            <consortium name="Pathogen Informatics"/>
        </authorList>
    </citation>
    <scope>NUCLEOTIDE SEQUENCE [LARGE SCALE GENOMIC DNA]</scope>
    <source>
        <strain evidence="8 9">2789STDY5608840</strain>
    </source>
</reference>
<keyword evidence="6 7" id="KW-0066">ATP synthesis</keyword>
<dbReference type="PANTHER" id="PTHR11910">
    <property type="entry name" value="ATP SYNTHASE DELTA CHAIN"/>
    <property type="match status" value="1"/>
</dbReference>
<dbReference type="AlphaFoldDB" id="A0A174CCC5"/>
<evidence type="ECO:0000313" key="8">
    <source>
        <dbReference type="EMBL" id="CUO10683.1"/>
    </source>
</evidence>
<dbReference type="GO" id="GO:0045259">
    <property type="term" value="C:proton-transporting ATP synthase complex"/>
    <property type="evidence" value="ECO:0007669"/>
    <property type="project" value="UniProtKB-KW"/>
</dbReference>
<proteinExistence type="inferred from homology"/>
<comment type="subcellular location">
    <subcellularLocation>
        <location evidence="7">Cell membrane</location>
        <topology evidence="7">Peripheral membrane protein</topology>
    </subcellularLocation>
    <subcellularLocation>
        <location evidence="1">Membrane</location>
    </subcellularLocation>
</comment>
<evidence type="ECO:0000256" key="4">
    <source>
        <dbReference type="ARBA" id="ARBA00023065"/>
    </source>
</evidence>
<gene>
    <name evidence="7 8" type="primary">atpH</name>
    <name evidence="8" type="ORF">ERS852397_01373</name>
</gene>
<sequence>MEVGILSMRYAKAMIEYAQEKGVEDRVYQEFLTLSHSFCAQPGLREALDNPIIAIKEKLALVCTAADGEGTSTREFIRFITLVLKNRREGYLQFIGLMYLDLYRKLKHIGVGKLITAVDVDKATSDRIRSAAAHILHAQMELETVVDPSIEGGFIFDINDYRLDASVATQLKRVKQQFIDKNRRIV</sequence>
<dbReference type="STRING" id="338188.ERS852397_01373"/>
<evidence type="ECO:0000256" key="3">
    <source>
        <dbReference type="ARBA" id="ARBA00022781"/>
    </source>
</evidence>
<accession>A0A174CCC5</accession>
<comment type="function">
    <text evidence="7">F(1)F(0) ATP synthase produces ATP from ADP in the presence of a proton or sodium gradient. F-type ATPases consist of two structural domains, F(1) containing the extramembraneous catalytic core and F(0) containing the membrane proton channel, linked together by a central stalk and a peripheral stalk. During catalysis, ATP synthesis in the catalytic domain of F(1) is coupled via a rotary mechanism of the central stalk subunits to proton translocation.</text>
</comment>
<keyword evidence="7" id="KW-1003">Cell membrane</keyword>
<dbReference type="Gene3D" id="1.10.520.20">
    <property type="entry name" value="N-terminal domain of the delta subunit of the F1F0-ATP synthase"/>
    <property type="match status" value="1"/>
</dbReference>
<keyword evidence="3 7" id="KW-0375">Hydrogen ion transport</keyword>
<dbReference type="InterPro" id="IPR000711">
    <property type="entry name" value="ATPase_OSCP/dsu"/>
</dbReference>
<comment type="similarity">
    <text evidence="7">Belongs to the ATPase delta chain family.</text>
</comment>
<dbReference type="GO" id="GO:0005886">
    <property type="term" value="C:plasma membrane"/>
    <property type="evidence" value="ECO:0007669"/>
    <property type="project" value="UniProtKB-SubCell"/>
</dbReference>
<evidence type="ECO:0000256" key="7">
    <source>
        <dbReference type="HAMAP-Rule" id="MF_01416"/>
    </source>
</evidence>
<dbReference type="RefSeq" id="WP_055278746.1">
    <property type="nucleotide sequence ID" value="NZ_CABIXA010000006.1"/>
</dbReference>
<keyword evidence="2 7" id="KW-0813">Transport</keyword>
<dbReference type="NCBIfam" id="TIGR01145">
    <property type="entry name" value="ATP_synt_delta"/>
    <property type="match status" value="1"/>
</dbReference>
<keyword evidence="7" id="KW-0139">CF(1)</keyword>
<dbReference type="PRINTS" id="PR00125">
    <property type="entry name" value="ATPASEDELTA"/>
</dbReference>
<dbReference type="Pfam" id="PF00213">
    <property type="entry name" value="OSCP"/>
    <property type="match status" value="1"/>
</dbReference>
<comment type="function">
    <text evidence="7">This protein is part of the stalk that links CF(0) to CF(1). It either transmits conformational changes from CF(0) to CF(1) or is implicated in proton conduction.</text>
</comment>
<protein>
    <recommendedName>
        <fullName evidence="7">ATP synthase subunit delta</fullName>
    </recommendedName>
    <alternativeName>
        <fullName evidence="7">ATP synthase F(1) sector subunit delta</fullName>
    </alternativeName>
    <alternativeName>
        <fullName evidence="7">F-type ATPase subunit delta</fullName>
        <shortName evidence="7">F-ATPase subunit delta</shortName>
    </alternativeName>
</protein>
<dbReference type="GO" id="GO:0016787">
    <property type="term" value="F:hydrolase activity"/>
    <property type="evidence" value="ECO:0007669"/>
    <property type="project" value="UniProtKB-KW"/>
</dbReference>
<evidence type="ECO:0000256" key="1">
    <source>
        <dbReference type="ARBA" id="ARBA00004370"/>
    </source>
</evidence>
<dbReference type="Proteomes" id="UP000095517">
    <property type="component" value="Unassembled WGS sequence"/>
</dbReference>
<dbReference type="SUPFAM" id="SSF47928">
    <property type="entry name" value="N-terminal domain of the delta subunit of the F1F0-ATP synthase"/>
    <property type="match status" value="1"/>
</dbReference>
<evidence type="ECO:0000256" key="5">
    <source>
        <dbReference type="ARBA" id="ARBA00023136"/>
    </source>
</evidence>
<evidence type="ECO:0000256" key="2">
    <source>
        <dbReference type="ARBA" id="ARBA00022448"/>
    </source>
</evidence>
<dbReference type="GO" id="GO:0046933">
    <property type="term" value="F:proton-transporting ATP synthase activity, rotational mechanism"/>
    <property type="evidence" value="ECO:0007669"/>
    <property type="project" value="UniProtKB-UniRule"/>
</dbReference>
<dbReference type="InterPro" id="IPR026015">
    <property type="entry name" value="ATP_synth_OSCP/delta_N_sf"/>
</dbReference>
<dbReference type="NCBIfam" id="NF009964">
    <property type="entry name" value="PRK13429.1-3"/>
    <property type="match status" value="1"/>
</dbReference>
<organism evidence="8 9">
    <name type="scientific">Bacteroides finegoldii</name>
    <dbReference type="NCBI Taxonomy" id="338188"/>
    <lineage>
        <taxon>Bacteria</taxon>
        <taxon>Pseudomonadati</taxon>
        <taxon>Bacteroidota</taxon>
        <taxon>Bacteroidia</taxon>
        <taxon>Bacteroidales</taxon>
        <taxon>Bacteroidaceae</taxon>
        <taxon>Bacteroides</taxon>
    </lineage>
</organism>
<dbReference type="EMBL" id="CYZH01000006">
    <property type="protein sequence ID" value="CUO10683.1"/>
    <property type="molecule type" value="Genomic_DNA"/>
</dbReference>
<evidence type="ECO:0000313" key="9">
    <source>
        <dbReference type="Proteomes" id="UP000095517"/>
    </source>
</evidence>
<keyword evidence="5 7" id="KW-0472">Membrane</keyword>